<evidence type="ECO:0000313" key="1">
    <source>
        <dbReference type="EMBL" id="TMU56032.1"/>
    </source>
</evidence>
<dbReference type="RefSeq" id="WP_138832053.1">
    <property type="nucleotide sequence ID" value="NZ_VCNI01000001.1"/>
</dbReference>
<organism evidence="1 2">
    <name type="scientific">Flagellimonas algicola</name>
    <dbReference type="NCBI Taxonomy" id="2583815"/>
    <lineage>
        <taxon>Bacteria</taxon>
        <taxon>Pseudomonadati</taxon>
        <taxon>Bacteroidota</taxon>
        <taxon>Flavobacteriia</taxon>
        <taxon>Flavobacteriales</taxon>
        <taxon>Flavobacteriaceae</taxon>
        <taxon>Flagellimonas</taxon>
    </lineage>
</organism>
<proteinExistence type="predicted"/>
<dbReference type="Proteomes" id="UP000751614">
    <property type="component" value="Unassembled WGS sequence"/>
</dbReference>
<sequence length="238" mass="27605">MKTKLGEIRITNNKLQIIDLDSMDYYSEDFINDDVTDKYGIIEFGEYNLFFAAVENKLYNVFGIKSKNEFQEWDELVVELNDEEISSTEKIGELYTDSTSLIIYDSSLINNWSVASVDGLANVVCWGRHASKIANKLDLEQKRNVYGWFGIPSEKADEYIKKIKRKKRFWYGLQYFSEPHSSKNILRYSIEESKNNVSDLAFGSNKVIGLGLHQDGIWPIYIDFSKNTKPCRIRISLK</sequence>
<evidence type="ECO:0000313" key="2">
    <source>
        <dbReference type="Proteomes" id="UP000751614"/>
    </source>
</evidence>
<reference evidence="1 2" key="1">
    <citation type="submission" date="2019-05" db="EMBL/GenBank/DDBJ databases">
        <title>Flagellimonas sp. AsT0115, sp. nov., isolated from a marine red algae, Asparagopsis taxiformis.</title>
        <authorList>
            <person name="Kim J."/>
            <person name="Jeong S.E."/>
            <person name="Jeon C.O."/>
        </authorList>
    </citation>
    <scope>NUCLEOTIDE SEQUENCE [LARGE SCALE GENOMIC DNA]</scope>
    <source>
        <strain evidence="1 2">AsT0115</strain>
    </source>
</reference>
<name>A0ABY2WMR4_9FLAO</name>
<protein>
    <submittedName>
        <fullName evidence="1">Uncharacterized protein</fullName>
    </submittedName>
</protein>
<gene>
    <name evidence="1" type="ORF">FGG15_00370</name>
</gene>
<comment type="caution">
    <text evidence="1">The sequence shown here is derived from an EMBL/GenBank/DDBJ whole genome shotgun (WGS) entry which is preliminary data.</text>
</comment>
<keyword evidence="2" id="KW-1185">Reference proteome</keyword>
<accession>A0ABY2WMR4</accession>
<dbReference type="EMBL" id="VCNI01000001">
    <property type="protein sequence ID" value="TMU56032.1"/>
    <property type="molecule type" value="Genomic_DNA"/>
</dbReference>